<evidence type="ECO:0000256" key="1">
    <source>
        <dbReference type="SAM" id="MobiDB-lite"/>
    </source>
</evidence>
<dbReference type="EMBL" id="CACRXK020004375">
    <property type="protein sequence ID" value="CAB4002500.1"/>
    <property type="molecule type" value="Genomic_DNA"/>
</dbReference>
<accession>A0A6S7HH95</accession>
<dbReference type="Proteomes" id="UP001152795">
    <property type="component" value="Unassembled WGS sequence"/>
</dbReference>
<protein>
    <submittedName>
        <fullName evidence="2">Uncharacterized protein</fullName>
    </submittedName>
</protein>
<sequence>MNCKRTKGKNPKVPIRFLPQLPETRQKPKWQETAPIFQLSYSKSDEEKPGSATKRGHARSKTWEVGGQSSNSTALSPISPASSKKQSGSTLQPSTSEIEKLQKFIGQYYYDGLEISIENLSDEMREDYLLSVKKAIVDFVLKDPREQEDQKRDETPDYKKE</sequence>
<reference evidence="2" key="1">
    <citation type="submission" date="2020-04" db="EMBL/GenBank/DDBJ databases">
        <authorList>
            <person name="Alioto T."/>
            <person name="Alioto T."/>
            <person name="Gomez Garrido J."/>
        </authorList>
    </citation>
    <scope>NUCLEOTIDE SEQUENCE</scope>
    <source>
        <strain evidence="2">A484AB</strain>
    </source>
</reference>
<feature type="region of interest" description="Disordered" evidence="1">
    <location>
        <begin position="141"/>
        <end position="161"/>
    </location>
</feature>
<name>A0A6S7HH95_PARCT</name>
<feature type="region of interest" description="Disordered" evidence="1">
    <location>
        <begin position="1"/>
        <end position="96"/>
    </location>
</feature>
<gene>
    <name evidence="2" type="ORF">PACLA_8A080295</name>
</gene>
<organism evidence="2 3">
    <name type="scientific">Paramuricea clavata</name>
    <name type="common">Red gorgonian</name>
    <name type="synonym">Violescent sea-whip</name>
    <dbReference type="NCBI Taxonomy" id="317549"/>
    <lineage>
        <taxon>Eukaryota</taxon>
        <taxon>Metazoa</taxon>
        <taxon>Cnidaria</taxon>
        <taxon>Anthozoa</taxon>
        <taxon>Octocorallia</taxon>
        <taxon>Malacalcyonacea</taxon>
        <taxon>Plexauridae</taxon>
        <taxon>Paramuricea</taxon>
    </lineage>
</organism>
<proteinExistence type="predicted"/>
<keyword evidence="3" id="KW-1185">Reference proteome</keyword>
<dbReference type="OrthoDB" id="5593012at2759"/>
<dbReference type="AlphaFoldDB" id="A0A6S7HH95"/>
<feature type="compositionally biased region" description="Polar residues" evidence="1">
    <location>
        <begin position="67"/>
        <end position="96"/>
    </location>
</feature>
<comment type="caution">
    <text evidence="2">The sequence shown here is derived from an EMBL/GenBank/DDBJ whole genome shotgun (WGS) entry which is preliminary data.</text>
</comment>
<evidence type="ECO:0000313" key="2">
    <source>
        <dbReference type="EMBL" id="CAB4002500.1"/>
    </source>
</evidence>
<evidence type="ECO:0000313" key="3">
    <source>
        <dbReference type="Proteomes" id="UP001152795"/>
    </source>
</evidence>
<feature type="compositionally biased region" description="Basic residues" evidence="1">
    <location>
        <begin position="1"/>
        <end position="10"/>
    </location>
</feature>